<comment type="caution">
    <text evidence="2">The sequence shown here is derived from an EMBL/GenBank/DDBJ whole genome shotgun (WGS) entry which is preliminary data.</text>
</comment>
<dbReference type="PROSITE" id="PS51782">
    <property type="entry name" value="LYSM"/>
    <property type="match status" value="3"/>
</dbReference>
<dbReference type="PANTHER" id="PTHR33734:SF22">
    <property type="entry name" value="MEMBRANE-BOUND LYTIC MUREIN TRANSGLYCOSYLASE D"/>
    <property type="match status" value="1"/>
</dbReference>
<dbReference type="CDD" id="cd00118">
    <property type="entry name" value="LysM"/>
    <property type="match status" value="3"/>
</dbReference>
<sequence>MNVKKVLIWVIVAGISLLAAPGRLNAQALPEIPFDIDFGGVTVHLNEQGREQLQREVGRLYANRARLYQDIESLRQLTPLLEPLLKAERLPVDYRYAVLPFSSDGSVGYWGLTPDRALALKMLVNSAVDERYHPILATQTVAADLNRLQATSDNYFLTLLRYVQGDTLADRLANNVKANYLLLDAQSPALIWTIMARKLAFEREEPLLRPAQTYLLYEYRNSGGASLRTISRQLQIDEERFKPFNDWLRATLIPDEKAYPVLIRVTNDEFPTVKGRDELRLTPSVVGPVDIGFPTLTKLPRSTVSTFQDAVFYTINDRLGVQAQPCDNVITLAHYGKIDISTLLEYNELSDRDVVLPGQIYYLERKAKRAKIPFHVVQKNQTLREVSNLYGVRLKSLLKYNRIQLIQRVQTGRILWLRSKRPRKQPVEYRQLPIEELKPMIDDTLIARPMANTPTVELAAQSRLTDSLARQKVDSVSTKPTRTAQSEPIVRPLVNAPEIAKNRPNEVKEAQKLHIVKRGQTYYSISQLYKITLKQLYTWNDLAERIPLEIGQKLIVGPVKRRPALAPKPRVVTRVAPTSTPAPVTKAGPSTVRGAEPAGRVYYHIVRRGQTVYRVALINKVSVPDLMRWNSLKNYTIEVGQKLVIRKPQ</sequence>
<feature type="domain" description="LysM" evidence="1">
    <location>
        <begin position="373"/>
        <end position="417"/>
    </location>
</feature>
<reference evidence="2 3" key="1">
    <citation type="submission" date="2019-06" db="EMBL/GenBank/DDBJ databases">
        <title>Spirosoma utsteinense sp. nov. isolated from Antarctic ice-free soils.</title>
        <authorList>
            <person name="Tahon G."/>
        </authorList>
    </citation>
    <scope>NUCLEOTIDE SEQUENCE [LARGE SCALE GENOMIC DNA]</scope>
    <source>
        <strain evidence="2 3">LMG 31447</strain>
    </source>
</reference>
<feature type="domain" description="LysM" evidence="1">
    <location>
        <begin position="512"/>
        <end position="556"/>
    </location>
</feature>
<dbReference type="SUPFAM" id="SSF54106">
    <property type="entry name" value="LysM domain"/>
    <property type="match status" value="2"/>
</dbReference>
<feature type="domain" description="LysM" evidence="1">
    <location>
        <begin position="602"/>
        <end position="645"/>
    </location>
</feature>
<dbReference type="PANTHER" id="PTHR33734">
    <property type="entry name" value="LYSM DOMAIN-CONTAINING GPI-ANCHORED PROTEIN 2"/>
    <property type="match status" value="1"/>
</dbReference>
<dbReference type="Gene3D" id="3.10.350.10">
    <property type="entry name" value="LysM domain"/>
    <property type="match status" value="2"/>
</dbReference>
<name>A0ABR6W3G0_9BACT</name>
<keyword evidence="3" id="KW-1185">Reference proteome</keyword>
<dbReference type="RefSeq" id="WP_186736927.1">
    <property type="nucleotide sequence ID" value="NZ_VFIA01000008.1"/>
</dbReference>
<evidence type="ECO:0000313" key="2">
    <source>
        <dbReference type="EMBL" id="MBC3791120.1"/>
    </source>
</evidence>
<dbReference type="EMBL" id="VFIA01000008">
    <property type="protein sequence ID" value="MBC3791120.1"/>
    <property type="molecule type" value="Genomic_DNA"/>
</dbReference>
<evidence type="ECO:0000259" key="1">
    <source>
        <dbReference type="PROSITE" id="PS51782"/>
    </source>
</evidence>
<dbReference type="Proteomes" id="UP000700732">
    <property type="component" value="Unassembled WGS sequence"/>
</dbReference>
<dbReference type="InterPro" id="IPR018392">
    <property type="entry name" value="LysM"/>
</dbReference>
<organism evidence="2 3">
    <name type="scientific">Spirosoma utsteinense</name>
    <dbReference type="NCBI Taxonomy" id="2585773"/>
    <lineage>
        <taxon>Bacteria</taxon>
        <taxon>Pseudomonadati</taxon>
        <taxon>Bacteroidota</taxon>
        <taxon>Cytophagia</taxon>
        <taxon>Cytophagales</taxon>
        <taxon>Cytophagaceae</taxon>
        <taxon>Spirosoma</taxon>
    </lineage>
</organism>
<dbReference type="SMART" id="SM00257">
    <property type="entry name" value="LysM"/>
    <property type="match status" value="3"/>
</dbReference>
<accession>A0ABR6W3G0</accession>
<evidence type="ECO:0000313" key="3">
    <source>
        <dbReference type="Proteomes" id="UP000700732"/>
    </source>
</evidence>
<protein>
    <submittedName>
        <fullName evidence="2">Membrane-bound lytic murein transglycosylase D</fullName>
    </submittedName>
</protein>
<dbReference type="Pfam" id="PF01476">
    <property type="entry name" value="LysM"/>
    <property type="match status" value="3"/>
</dbReference>
<dbReference type="InterPro" id="IPR036779">
    <property type="entry name" value="LysM_dom_sf"/>
</dbReference>
<gene>
    <name evidence="2" type="ORF">FH603_1618</name>
</gene>
<proteinExistence type="predicted"/>